<feature type="region of interest" description="Disordered" evidence="1">
    <location>
        <begin position="1"/>
        <end position="22"/>
    </location>
</feature>
<evidence type="ECO:0000313" key="3">
    <source>
        <dbReference type="Proteomes" id="UP000037035"/>
    </source>
</evidence>
<dbReference type="EMBL" id="LAVV01003355">
    <property type="protein sequence ID" value="KNZ62186.1"/>
    <property type="molecule type" value="Genomic_DNA"/>
</dbReference>
<proteinExistence type="predicted"/>
<accession>A0A0L6VN32</accession>
<sequence>MPNDWPRRKLSNRLRTPRLTNKTPLPLNQIPLLLLPPTPWCLPNPNPLMGPVAFVGQIGLHAVTYAKQFPTNTSKVVFTILFMKDYTATWSQPYLDKVFNKPVVLNEFLNNFRSSFFDHDHWHRAMVGTSARLEPCQPTCRTSTSTLW</sequence>
<organism evidence="2 3">
    <name type="scientific">Puccinia sorghi</name>
    <dbReference type="NCBI Taxonomy" id="27349"/>
    <lineage>
        <taxon>Eukaryota</taxon>
        <taxon>Fungi</taxon>
        <taxon>Dikarya</taxon>
        <taxon>Basidiomycota</taxon>
        <taxon>Pucciniomycotina</taxon>
        <taxon>Pucciniomycetes</taxon>
        <taxon>Pucciniales</taxon>
        <taxon>Pucciniaceae</taxon>
        <taxon>Puccinia</taxon>
    </lineage>
</organism>
<dbReference type="OrthoDB" id="4847360at2759"/>
<name>A0A0L6VN32_9BASI</name>
<evidence type="ECO:0000313" key="2">
    <source>
        <dbReference type="EMBL" id="KNZ62186.1"/>
    </source>
</evidence>
<dbReference type="AlphaFoldDB" id="A0A0L6VN32"/>
<evidence type="ECO:0000256" key="1">
    <source>
        <dbReference type="SAM" id="MobiDB-lite"/>
    </source>
</evidence>
<protein>
    <recommendedName>
        <fullName evidence="4">Retrotransposon gag domain-containing protein</fullName>
    </recommendedName>
</protein>
<dbReference type="Proteomes" id="UP000037035">
    <property type="component" value="Unassembled WGS sequence"/>
</dbReference>
<gene>
    <name evidence="2" type="ORF">VP01_1301g5</name>
</gene>
<keyword evidence="3" id="KW-1185">Reference proteome</keyword>
<dbReference type="VEuPathDB" id="FungiDB:VP01_1301g5"/>
<comment type="caution">
    <text evidence="2">The sequence shown here is derived from an EMBL/GenBank/DDBJ whole genome shotgun (WGS) entry which is preliminary data.</text>
</comment>
<reference evidence="2 3" key="1">
    <citation type="submission" date="2015-08" db="EMBL/GenBank/DDBJ databases">
        <title>Next Generation Sequencing and Analysis of the Genome of Puccinia sorghi L Schw, the Causal Agent of Maize Common Rust.</title>
        <authorList>
            <person name="Rochi L."/>
            <person name="Burguener G."/>
            <person name="Darino M."/>
            <person name="Turjanski A."/>
            <person name="Kreff E."/>
            <person name="Dieguez M.J."/>
            <person name="Sacco F."/>
        </authorList>
    </citation>
    <scope>NUCLEOTIDE SEQUENCE [LARGE SCALE GENOMIC DNA]</scope>
    <source>
        <strain evidence="2 3">RO10H11247</strain>
    </source>
</reference>
<evidence type="ECO:0008006" key="4">
    <source>
        <dbReference type="Google" id="ProtNLM"/>
    </source>
</evidence>